<dbReference type="AlphaFoldDB" id="A0A4Y5Z3D9"/>
<reference evidence="2 3" key="1">
    <citation type="submission" date="2019-06" db="EMBL/GenBank/DDBJ databases">
        <title>A complete genome sequence for Luteibacter pinisoli MAH-14.</title>
        <authorList>
            <person name="Baltrus D.A."/>
        </authorList>
    </citation>
    <scope>NUCLEOTIDE SEQUENCE [LARGE SCALE GENOMIC DNA]</scope>
    <source>
        <strain evidence="2 3">MAH-14</strain>
    </source>
</reference>
<dbReference type="EMBL" id="CP041046">
    <property type="protein sequence ID" value="QDE39637.1"/>
    <property type="molecule type" value="Genomic_DNA"/>
</dbReference>
<dbReference type="KEGG" id="lpy:FIV34_10690"/>
<feature type="chain" id="PRO_5021324217" description="Porin family protein" evidence="1">
    <location>
        <begin position="19"/>
        <end position="214"/>
    </location>
</feature>
<evidence type="ECO:0000256" key="1">
    <source>
        <dbReference type="SAM" id="SignalP"/>
    </source>
</evidence>
<dbReference type="OrthoDB" id="7061356at2"/>
<protein>
    <recommendedName>
        <fullName evidence="4">Porin family protein</fullName>
    </recommendedName>
</protein>
<evidence type="ECO:0000313" key="3">
    <source>
        <dbReference type="Proteomes" id="UP000316093"/>
    </source>
</evidence>
<dbReference type="Proteomes" id="UP000316093">
    <property type="component" value="Chromosome"/>
</dbReference>
<feature type="signal peptide" evidence="1">
    <location>
        <begin position="1"/>
        <end position="18"/>
    </location>
</feature>
<keyword evidence="3" id="KW-1185">Reference proteome</keyword>
<sequence length="214" mass="23463">MRLVFGVLAFFAFAHVHAEGGSYNVDDASVVGNGKCQLESWLREWSNGSNGVYTVPACGVGAVELGLSLNTEQRTHGVTANPGAKWQLRNGDTKGIGVALATNATYLHGHQEDVQAYVSTTFGLDDARRVMVALNAGADRMRHDSTHSLFGAGLSWSLTERWELLVERLWTHRTIDDQGGVRFGWDDSSVDLVIGSERGPHREHWINLGWNVAF</sequence>
<evidence type="ECO:0008006" key="4">
    <source>
        <dbReference type="Google" id="ProtNLM"/>
    </source>
</evidence>
<name>A0A4Y5Z3D9_9GAMM</name>
<proteinExistence type="predicted"/>
<gene>
    <name evidence="2" type="ORF">FIV34_10690</name>
</gene>
<accession>A0A4Y5Z3D9</accession>
<organism evidence="2 3">
    <name type="scientific">Luteibacter pinisoli</name>
    <dbReference type="NCBI Taxonomy" id="2589080"/>
    <lineage>
        <taxon>Bacteria</taxon>
        <taxon>Pseudomonadati</taxon>
        <taxon>Pseudomonadota</taxon>
        <taxon>Gammaproteobacteria</taxon>
        <taxon>Lysobacterales</taxon>
        <taxon>Rhodanobacteraceae</taxon>
        <taxon>Luteibacter</taxon>
    </lineage>
</organism>
<keyword evidence="1" id="KW-0732">Signal</keyword>
<dbReference type="RefSeq" id="WP_139982539.1">
    <property type="nucleotide sequence ID" value="NZ_CP041046.1"/>
</dbReference>
<evidence type="ECO:0000313" key="2">
    <source>
        <dbReference type="EMBL" id="QDE39637.1"/>
    </source>
</evidence>